<dbReference type="PANTHER" id="PTHR43133">
    <property type="entry name" value="RNA POLYMERASE ECF-TYPE SIGMA FACTO"/>
    <property type="match status" value="1"/>
</dbReference>
<protein>
    <submittedName>
        <fullName evidence="5">RNA polymerase sigma factor</fullName>
    </submittedName>
</protein>
<gene>
    <name evidence="5" type="ORF">LuPra_02789</name>
</gene>
<dbReference type="InterPro" id="IPR039425">
    <property type="entry name" value="RNA_pol_sigma-70-like"/>
</dbReference>
<dbReference type="InterPro" id="IPR014284">
    <property type="entry name" value="RNA_pol_sigma-70_dom"/>
</dbReference>
<dbReference type="EMBL" id="CP015136">
    <property type="protein sequence ID" value="AMY09570.1"/>
    <property type="molecule type" value="Genomic_DNA"/>
</dbReference>
<keyword evidence="2" id="KW-0731">Sigma factor</keyword>
<dbReference type="InterPro" id="IPR036388">
    <property type="entry name" value="WH-like_DNA-bd_sf"/>
</dbReference>
<dbReference type="SUPFAM" id="SSF88659">
    <property type="entry name" value="Sigma3 and sigma4 domains of RNA polymerase sigma factors"/>
    <property type="match status" value="1"/>
</dbReference>
<keyword evidence="1" id="KW-0805">Transcription regulation</keyword>
<dbReference type="KEGG" id="abac:LuPra_02789"/>
<dbReference type="Gene3D" id="1.10.10.10">
    <property type="entry name" value="Winged helix-like DNA-binding domain superfamily/Winged helix DNA-binding domain"/>
    <property type="match status" value="1"/>
</dbReference>
<dbReference type="GO" id="GO:0006352">
    <property type="term" value="P:DNA-templated transcription initiation"/>
    <property type="evidence" value="ECO:0007669"/>
    <property type="project" value="InterPro"/>
</dbReference>
<evidence type="ECO:0000259" key="4">
    <source>
        <dbReference type="Pfam" id="PF07638"/>
    </source>
</evidence>
<dbReference type="STRING" id="1855912.LuPra_02789"/>
<reference evidence="5 6" key="1">
    <citation type="journal article" date="2016" name="Genome Announc.">
        <title>First Complete Genome Sequence of a Subdivision 6 Acidobacterium Strain.</title>
        <authorList>
            <person name="Huang S."/>
            <person name="Vieira S."/>
            <person name="Bunk B."/>
            <person name="Riedel T."/>
            <person name="Sproer C."/>
            <person name="Overmann J."/>
        </authorList>
    </citation>
    <scope>NUCLEOTIDE SEQUENCE [LARGE SCALE GENOMIC DNA]</scope>
    <source>
        <strain evidence="6">DSM 100886 HEG_-6_39</strain>
    </source>
</reference>
<evidence type="ECO:0000313" key="5">
    <source>
        <dbReference type="EMBL" id="AMY09570.1"/>
    </source>
</evidence>
<dbReference type="PANTHER" id="PTHR43133:SF39">
    <property type="entry name" value="SIMILAR TO RNA POLYMERASE SIGMA-E FACTOR"/>
    <property type="match status" value="1"/>
</dbReference>
<dbReference type="NCBIfam" id="TIGR02937">
    <property type="entry name" value="sigma70-ECF"/>
    <property type="match status" value="1"/>
</dbReference>
<keyword evidence="3" id="KW-0804">Transcription</keyword>
<dbReference type="InterPro" id="IPR013324">
    <property type="entry name" value="RNA_pol_sigma_r3/r4-like"/>
</dbReference>
<dbReference type="GO" id="GO:0016987">
    <property type="term" value="F:sigma factor activity"/>
    <property type="evidence" value="ECO:0007669"/>
    <property type="project" value="UniProtKB-KW"/>
</dbReference>
<dbReference type="AlphaFoldDB" id="A0A143PN31"/>
<sequence length="174" mass="19741">MALTYGELRRMARARLRRERPGHAWQTTALLHEAYLRLLRHGPGLVDNRDTFFRLMAAEMRRRLVDHGRRRLAEKRGGGAIHEPLQTSATRAVAQAPEDIEAMLERLDRALEELSNRLPRAARVVRLRFLDGLTMESTATELGLSTGTVKREWTFARAWLAAAIESDPMASTEG</sequence>
<feature type="domain" description="RNA polymerase sigma-70 ECF-like HTH" evidence="4">
    <location>
        <begin position="3"/>
        <end position="164"/>
    </location>
</feature>
<keyword evidence="6" id="KW-1185">Reference proteome</keyword>
<reference evidence="6" key="2">
    <citation type="submission" date="2016-04" db="EMBL/GenBank/DDBJ databases">
        <title>First Complete Genome Sequence of a Subdivision 6 Acidobacterium.</title>
        <authorList>
            <person name="Huang S."/>
            <person name="Vieira S."/>
            <person name="Bunk B."/>
            <person name="Riedel T."/>
            <person name="Sproeer C."/>
            <person name="Overmann J."/>
        </authorList>
    </citation>
    <scope>NUCLEOTIDE SEQUENCE [LARGE SCALE GENOMIC DNA]</scope>
    <source>
        <strain evidence="6">DSM 100886 HEG_-6_39</strain>
    </source>
</reference>
<dbReference type="InterPro" id="IPR011517">
    <property type="entry name" value="RNA_pol_sigma70_ECF-like"/>
</dbReference>
<evidence type="ECO:0000313" key="6">
    <source>
        <dbReference type="Proteomes" id="UP000076079"/>
    </source>
</evidence>
<name>A0A143PN31_LUTPR</name>
<dbReference type="NCBIfam" id="TIGR02999">
    <property type="entry name" value="Sig-70_X6"/>
    <property type="match status" value="1"/>
</dbReference>
<evidence type="ECO:0000256" key="1">
    <source>
        <dbReference type="ARBA" id="ARBA00023015"/>
    </source>
</evidence>
<evidence type="ECO:0000256" key="3">
    <source>
        <dbReference type="ARBA" id="ARBA00023163"/>
    </source>
</evidence>
<proteinExistence type="predicted"/>
<dbReference type="Pfam" id="PF07638">
    <property type="entry name" value="Sigma70_ECF"/>
    <property type="match status" value="1"/>
</dbReference>
<dbReference type="Proteomes" id="UP000076079">
    <property type="component" value="Chromosome"/>
</dbReference>
<dbReference type="InterPro" id="IPR053812">
    <property type="entry name" value="HTH_Sigma70_ECF-like"/>
</dbReference>
<organism evidence="5 6">
    <name type="scientific">Luteitalea pratensis</name>
    <dbReference type="NCBI Taxonomy" id="1855912"/>
    <lineage>
        <taxon>Bacteria</taxon>
        <taxon>Pseudomonadati</taxon>
        <taxon>Acidobacteriota</taxon>
        <taxon>Vicinamibacteria</taxon>
        <taxon>Vicinamibacterales</taxon>
        <taxon>Vicinamibacteraceae</taxon>
        <taxon>Luteitalea</taxon>
    </lineage>
</organism>
<evidence type="ECO:0000256" key="2">
    <source>
        <dbReference type="ARBA" id="ARBA00023082"/>
    </source>
</evidence>
<accession>A0A143PN31</accession>